<evidence type="ECO:0000256" key="1">
    <source>
        <dbReference type="SAM" id="MobiDB-lite"/>
    </source>
</evidence>
<feature type="compositionally biased region" description="Basic and acidic residues" evidence="1">
    <location>
        <begin position="145"/>
        <end position="164"/>
    </location>
</feature>
<feature type="domain" description="Replication initiator A N-terminal" evidence="2">
    <location>
        <begin position="19"/>
        <end position="93"/>
    </location>
</feature>
<keyword evidence="5" id="KW-1185">Reference proteome</keyword>
<feature type="region of interest" description="Disordered" evidence="1">
    <location>
        <begin position="145"/>
        <end position="177"/>
    </location>
</feature>
<dbReference type="InterPro" id="IPR010724">
    <property type="entry name" value="RepA_N"/>
</dbReference>
<dbReference type="Pfam" id="PF06970">
    <property type="entry name" value="RepA_N"/>
    <property type="match status" value="1"/>
</dbReference>
<protein>
    <submittedName>
        <fullName evidence="4">Replication initiator protein A</fullName>
    </submittedName>
</protein>
<accession>A0ABT1EPG3</accession>
<name>A0ABT1EPG3_9FIRM</name>
<gene>
    <name evidence="4" type="ORF">NK118_15175</name>
</gene>
<feature type="domain" description="DUF6017" evidence="3">
    <location>
        <begin position="203"/>
        <end position="308"/>
    </location>
</feature>
<dbReference type="Proteomes" id="UP001523565">
    <property type="component" value="Unassembled WGS sequence"/>
</dbReference>
<evidence type="ECO:0000259" key="3">
    <source>
        <dbReference type="Pfam" id="PF19481"/>
    </source>
</evidence>
<reference evidence="4 5" key="1">
    <citation type="journal article" date="2022" name="Genome Biol. Evol.">
        <title>Host diet, physiology and behaviors set the stage for Lachnospiraceae cladogenesis.</title>
        <authorList>
            <person name="Vera-Ponce De Leon A."/>
            <person name="Schneider M."/>
            <person name="Jahnes B.C."/>
            <person name="Sadowski V."/>
            <person name="Camuy-Velez L.A."/>
            <person name="Duan J."/>
            <person name="Sabree Z.L."/>
        </authorList>
    </citation>
    <scope>NUCLEOTIDE SEQUENCE [LARGE SCALE GENOMIC DNA]</scope>
    <source>
        <strain evidence="4 5">PAL227</strain>
    </source>
</reference>
<dbReference type="InterPro" id="IPR046059">
    <property type="entry name" value="DUF6017"/>
</dbReference>
<dbReference type="Pfam" id="PF19481">
    <property type="entry name" value="DUF6017"/>
    <property type="match status" value="1"/>
</dbReference>
<evidence type="ECO:0000313" key="4">
    <source>
        <dbReference type="EMBL" id="MCP1111586.1"/>
    </source>
</evidence>
<proteinExistence type="predicted"/>
<comment type="caution">
    <text evidence="4">The sequence shown here is derived from an EMBL/GenBank/DDBJ whole genome shotgun (WGS) entry which is preliminary data.</text>
</comment>
<evidence type="ECO:0000259" key="2">
    <source>
        <dbReference type="Pfam" id="PF06970"/>
    </source>
</evidence>
<dbReference type="EMBL" id="JAMZFV010000057">
    <property type="protein sequence ID" value="MCP1111586.1"/>
    <property type="molecule type" value="Genomic_DNA"/>
</dbReference>
<sequence length="310" mass="35739">MKGKIKFEYFSDYEAESFSFYRIPKVLFTDPYFAHVSCEAKVLYGVMLDRMGLSLKNGWIDENGKVYIIFTIAELMEYMNCKRDKAIKLMGELDNNKGIGLIKKVKRGLGRADLIYVLNFNSPEVFSNRPQEVGKCRPQEVGKCRPQEVGKRRPQEVGKDRPQEVDISDPNNTNINNTEKERSIHLSSEIERRMAVVNATAIAVKERIGYEFLVCDHEKKAVDELTEIIVEVLASDKRNIKVSGEELPAQLVKERFQKINFSHMQYVFACLEKNTSKVRNIKQYLISVLYNAPVTMSHFYQAEVNHDLYG</sequence>
<evidence type="ECO:0000313" key="5">
    <source>
        <dbReference type="Proteomes" id="UP001523565"/>
    </source>
</evidence>
<organism evidence="4 5">
    <name type="scientific">Ohessyouella blattaphilus</name>
    <dbReference type="NCBI Taxonomy" id="2949333"/>
    <lineage>
        <taxon>Bacteria</taxon>
        <taxon>Bacillati</taxon>
        <taxon>Bacillota</taxon>
        <taxon>Clostridia</taxon>
        <taxon>Lachnospirales</taxon>
        <taxon>Lachnospiraceae</taxon>
        <taxon>Ohessyouella</taxon>
    </lineage>
</organism>
<dbReference type="RefSeq" id="WP_262070443.1">
    <property type="nucleotide sequence ID" value="NZ_JAMXOC010000057.1"/>
</dbReference>